<dbReference type="Proteomes" id="UP000075787">
    <property type="component" value="Unassembled WGS sequence"/>
</dbReference>
<dbReference type="SUPFAM" id="SSF48179">
    <property type="entry name" value="6-phosphogluconate dehydrogenase C-terminal domain-like"/>
    <property type="match status" value="1"/>
</dbReference>
<dbReference type="InterPro" id="IPR008927">
    <property type="entry name" value="6-PGluconate_DH-like_C_sf"/>
</dbReference>
<feature type="domain" description="3-hydroxyacyl-CoA dehydrogenase NAD binding" evidence="4">
    <location>
        <begin position="4"/>
        <end position="174"/>
    </location>
</feature>
<dbReference type="PANTHER" id="PTHR48075:SF5">
    <property type="entry name" value="3-HYDROXYBUTYRYL-COA DEHYDROGENASE"/>
    <property type="match status" value="1"/>
</dbReference>
<dbReference type="Pfam" id="PF00725">
    <property type="entry name" value="3HCDH"/>
    <property type="match status" value="1"/>
</dbReference>
<evidence type="ECO:0000313" key="5">
    <source>
        <dbReference type="EMBL" id="KYO52291.1"/>
    </source>
</evidence>
<dbReference type="GO" id="GO:0016616">
    <property type="term" value="F:oxidoreductase activity, acting on the CH-OH group of donors, NAD or NADP as acceptor"/>
    <property type="evidence" value="ECO:0007669"/>
    <property type="project" value="InterPro"/>
</dbReference>
<feature type="domain" description="3-hydroxyacyl-CoA dehydrogenase C-terminal" evidence="3">
    <location>
        <begin position="181"/>
        <end position="240"/>
    </location>
</feature>
<dbReference type="RefSeq" id="WP_062764417.1">
    <property type="nucleotide sequence ID" value="NZ_CP121043.1"/>
</dbReference>
<evidence type="ECO:0000256" key="2">
    <source>
        <dbReference type="SAM" id="SignalP"/>
    </source>
</evidence>
<dbReference type="InterPro" id="IPR006108">
    <property type="entry name" value="3HC_DH_C"/>
</dbReference>
<dbReference type="Gene3D" id="3.40.50.720">
    <property type="entry name" value="NAD(P)-binding Rossmann-like Domain"/>
    <property type="match status" value="1"/>
</dbReference>
<dbReference type="Pfam" id="PF02737">
    <property type="entry name" value="3HCDH_N"/>
    <property type="match status" value="1"/>
</dbReference>
<dbReference type="InterPro" id="IPR006176">
    <property type="entry name" value="3-OHacyl-CoA_DH_NAD-bd"/>
</dbReference>
<dbReference type="GO" id="GO:0070403">
    <property type="term" value="F:NAD+ binding"/>
    <property type="evidence" value="ECO:0007669"/>
    <property type="project" value="InterPro"/>
</dbReference>
<comment type="caution">
    <text evidence="5">The sequence shown here is derived from an EMBL/GenBank/DDBJ whole genome shotgun (WGS) entry which is preliminary data.</text>
</comment>
<evidence type="ECO:0000259" key="4">
    <source>
        <dbReference type="Pfam" id="PF02737"/>
    </source>
</evidence>
<evidence type="ECO:0000256" key="1">
    <source>
        <dbReference type="ARBA" id="ARBA00023002"/>
    </source>
</evidence>
<evidence type="ECO:0000259" key="3">
    <source>
        <dbReference type="Pfam" id="PF00725"/>
    </source>
</evidence>
<accession>A0A162KW53</accession>
<organism evidence="5 6">
    <name type="scientific">Tistrella mobilis</name>
    <dbReference type="NCBI Taxonomy" id="171437"/>
    <lineage>
        <taxon>Bacteria</taxon>
        <taxon>Pseudomonadati</taxon>
        <taxon>Pseudomonadota</taxon>
        <taxon>Alphaproteobacteria</taxon>
        <taxon>Geminicoccales</taxon>
        <taxon>Geminicoccaceae</taxon>
        <taxon>Tistrella</taxon>
    </lineage>
</organism>
<proteinExistence type="predicted"/>
<keyword evidence="1" id="KW-0560">Oxidoreductase</keyword>
<protein>
    <submittedName>
        <fullName evidence="5">Hydrogenase</fullName>
    </submittedName>
</protein>
<dbReference type="InterPro" id="IPR013328">
    <property type="entry name" value="6PGD_dom2"/>
</dbReference>
<dbReference type="EMBL" id="LPZR01000157">
    <property type="protein sequence ID" value="KYO52291.1"/>
    <property type="molecule type" value="Genomic_DNA"/>
</dbReference>
<keyword evidence="2" id="KW-0732">Signal</keyword>
<reference evidence="5 6" key="1">
    <citation type="submission" date="2015-12" db="EMBL/GenBank/DDBJ databases">
        <title>Genome sequence of Tistrella mobilis MCCC 1A02139.</title>
        <authorList>
            <person name="Lu L."/>
            <person name="Lai Q."/>
            <person name="Shao Z."/>
            <person name="Qian P."/>
        </authorList>
    </citation>
    <scope>NUCLEOTIDE SEQUENCE [LARGE SCALE GENOMIC DNA]</scope>
    <source>
        <strain evidence="5 6">MCCC 1A02139</strain>
    </source>
</reference>
<feature type="signal peptide" evidence="2">
    <location>
        <begin position="1"/>
        <end position="21"/>
    </location>
</feature>
<dbReference type="InterPro" id="IPR036291">
    <property type="entry name" value="NAD(P)-bd_dom_sf"/>
</dbReference>
<dbReference type="Gene3D" id="1.10.1040.10">
    <property type="entry name" value="N-(1-d-carboxylethyl)-l-norvaline Dehydrogenase, domain 2"/>
    <property type="match status" value="1"/>
</dbReference>
<feature type="chain" id="PRO_5007836758" evidence="2">
    <location>
        <begin position="22"/>
        <end position="317"/>
    </location>
</feature>
<dbReference type="OrthoDB" id="9803287at2"/>
<dbReference type="AlphaFoldDB" id="A0A162KW53"/>
<dbReference type="PANTHER" id="PTHR48075">
    <property type="entry name" value="3-HYDROXYACYL-COA DEHYDROGENASE FAMILY PROTEIN"/>
    <property type="match status" value="1"/>
</dbReference>
<dbReference type="GeneID" id="97239658"/>
<gene>
    <name evidence="5" type="ORF">AUP44_00650</name>
</gene>
<sequence length="317" mass="33145">MARIWILGGGLIGCGWAAAFAGAGHDVTVIDPDPAVADRIAIVQAQALPVLQGLGTISPRATTPAHVATAAEAGPPPVLVQENLPERLDLKRRALAALEPHLADDTIIASSSSGLSPDDMAEGLARPERLLIAHPCNPPYLMPVVELSGGGRTAPEVVARASDLFRAMGKTVLTLTRPVPGHLVNRLQAALWREAVHLASAGIASLADIEQAVIQGLAPRWCLVGPSTVFHLAGAEGGIGRFIDALGPEFERWWATLGDPRLDAATRARLVSGMADADPRPVAEIAASRDAGLTDLMVFLSKKEATPHNETPRGNQG</sequence>
<evidence type="ECO:0000313" key="6">
    <source>
        <dbReference type="Proteomes" id="UP000075787"/>
    </source>
</evidence>
<dbReference type="GO" id="GO:0006631">
    <property type="term" value="P:fatty acid metabolic process"/>
    <property type="evidence" value="ECO:0007669"/>
    <property type="project" value="InterPro"/>
</dbReference>
<dbReference type="SUPFAM" id="SSF51735">
    <property type="entry name" value="NAD(P)-binding Rossmann-fold domains"/>
    <property type="match status" value="1"/>
</dbReference>
<name>A0A162KW53_9PROT</name>